<feature type="non-terminal residue" evidence="2">
    <location>
        <position position="272"/>
    </location>
</feature>
<evidence type="ECO:0000313" key="3">
    <source>
        <dbReference type="Proteomes" id="UP001148018"/>
    </source>
</evidence>
<evidence type="ECO:0000313" key="2">
    <source>
        <dbReference type="EMBL" id="KAJ3605342.1"/>
    </source>
</evidence>
<name>A0A9Q0EIV8_9TELE</name>
<keyword evidence="3" id="KW-1185">Reference proteome</keyword>
<organism evidence="2 3">
    <name type="scientific">Muraenolepis orangiensis</name>
    <name type="common">Patagonian moray cod</name>
    <dbReference type="NCBI Taxonomy" id="630683"/>
    <lineage>
        <taxon>Eukaryota</taxon>
        <taxon>Metazoa</taxon>
        <taxon>Chordata</taxon>
        <taxon>Craniata</taxon>
        <taxon>Vertebrata</taxon>
        <taxon>Euteleostomi</taxon>
        <taxon>Actinopterygii</taxon>
        <taxon>Neopterygii</taxon>
        <taxon>Teleostei</taxon>
        <taxon>Neoteleostei</taxon>
        <taxon>Acanthomorphata</taxon>
        <taxon>Zeiogadaria</taxon>
        <taxon>Gadariae</taxon>
        <taxon>Gadiformes</taxon>
        <taxon>Muraenolepidoidei</taxon>
        <taxon>Muraenolepididae</taxon>
        <taxon>Muraenolepis</taxon>
    </lineage>
</organism>
<sequence>NPVSYPTWKGRLRGPALDPTIGRSSEFRSLEFRSIQVKPGSAQSAGILNLDPKSTYHFRVVPSAGRTVGEPSKQQRIGPGTGLSGAAIAGIAEGIPCSLLALFTFTVLLYLSVSYCKNTALVAAELSRYNIDIAALSETRILDEGSLTEEGMGYTFFWKGYPSGGQHLHGVGLAIKNTLLPRLAETPVGISERLMTLRIPLVKNRFATLLSAYAPTLPSESEAKDSFYQSLDEALRRIPKNDKIFLLGDFNARVGQNSSIWSGVLGRHGVGQ</sequence>
<dbReference type="InterPro" id="IPR036691">
    <property type="entry name" value="Endo/exonu/phosph_ase_sf"/>
</dbReference>
<dbReference type="InterPro" id="IPR005135">
    <property type="entry name" value="Endo/exonuclease/phosphatase"/>
</dbReference>
<dbReference type="Pfam" id="PF03372">
    <property type="entry name" value="Exo_endo_phos"/>
    <property type="match status" value="1"/>
</dbReference>
<dbReference type="Proteomes" id="UP001148018">
    <property type="component" value="Unassembled WGS sequence"/>
</dbReference>
<feature type="domain" description="Endonuclease/exonuclease/phosphatase" evidence="1">
    <location>
        <begin position="119"/>
        <end position="252"/>
    </location>
</feature>
<dbReference type="Gene3D" id="3.60.10.10">
    <property type="entry name" value="Endonuclease/exonuclease/phosphatase"/>
    <property type="match status" value="1"/>
</dbReference>
<protein>
    <recommendedName>
        <fullName evidence="1">Endonuclease/exonuclease/phosphatase domain-containing protein</fullName>
    </recommendedName>
</protein>
<comment type="caution">
    <text evidence="2">The sequence shown here is derived from an EMBL/GenBank/DDBJ whole genome shotgun (WGS) entry which is preliminary data.</text>
</comment>
<dbReference type="AlphaFoldDB" id="A0A9Q0EIV8"/>
<gene>
    <name evidence="2" type="ORF">NHX12_027389</name>
</gene>
<dbReference type="EMBL" id="JANIIK010000043">
    <property type="protein sequence ID" value="KAJ3605342.1"/>
    <property type="molecule type" value="Genomic_DNA"/>
</dbReference>
<dbReference type="SUPFAM" id="SSF56219">
    <property type="entry name" value="DNase I-like"/>
    <property type="match status" value="1"/>
</dbReference>
<accession>A0A9Q0EIV8</accession>
<dbReference type="GO" id="GO:0003824">
    <property type="term" value="F:catalytic activity"/>
    <property type="evidence" value="ECO:0007669"/>
    <property type="project" value="InterPro"/>
</dbReference>
<reference evidence="2" key="1">
    <citation type="submission" date="2022-07" db="EMBL/GenBank/DDBJ databases">
        <title>Chromosome-level genome of Muraenolepis orangiensis.</title>
        <authorList>
            <person name="Kim J."/>
        </authorList>
    </citation>
    <scope>NUCLEOTIDE SEQUENCE</scope>
    <source>
        <strain evidence="2">KU_S4_2022</strain>
        <tissue evidence="2">Muscle</tissue>
    </source>
</reference>
<proteinExistence type="predicted"/>
<evidence type="ECO:0000259" key="1">
    <source>
        <dbReference type="Pfam" id="PF03372"/>
    </source>
</evidence>
<dbReference type="OrthoDB" id="410381at2759"/>
<feature type="non-terminal residue" evidence="2">
    <location>
        <position position="1"/>
    </location>
</feature>